<sequence>MFKRRLAVLGAVAVLAITGLAGSAMADEPPVPTAGSKVVCTTSDGKTIELTKAMPAELKDGKFMRTQPGGGAEPVEGGKVTAPAGKAMPALPSGDAVKLEKLPEPPKGAKGEMHIMRSDAGSPEEAKKALPAELAELAPEGVNKTIKITCVAPEKE</sequence>
<keyword evidence="2" id="KW-0732">Signal</keyword>
<evidence type="ECO:0000313" key="4">
    <source>
        <dbReference type="Proteomes" id="UP001596058"/>
    </source>
</evidence>
<evidence type="ECO:0000313" key="3">
    <source>
        <dbReference type="EMBL" id="MFC5823329.1"/>
    </source>
</evidence>
<dbReference type="Proteomes" id="UP001596058">
    <property type="component" value="Unassembled WGS sequence"/>
</dbReference>
<reference evidence="4" key="1">
    <citation type="journal article" date="2019" name="Int. J. Syst. Evol. Microbiol.">
        <title>The Global Catalogue of Microorganisms (GCM) 10K type strain sequencing project: providing services to taxonomists for standard genome sequencing and annotation.</title>
        <authorList>
            <consortium name="The Broad Institute Genomics Platform"/>
            <consortium name="The Broad Institute Genome Sequencing Center for Infectious Disease"/>
            <person name="Wu L."/>
            <person name="Ma J."/>
        </authorList>
    </citation>
    <scope>NUCLEOTIDE SEQUENCE [LARGE SCALE GENOMIC DNA]</scope>
    <source>
        <strain evidence="4">CCUG 53903</strain>
    </source>
</reference>
<evidence type="ECO:0000256" key="1">
    <source>
        <dbReference type="SAM" id="MobiDB-lite"/>
    </source>
</evidence>
<name>A0ABW1CCB6_9ACTN</name>
<proteinExistence type="predicted"/>
<feature type="signal peptide" evidence="2">
    <location>
        <begin position="1"/>
        <end position="26"/>
    </location>
</feature>
<gene>
    <name evidence="3" type="ORF">ACFPZ3_05645</name>
</gene>
<protein>
    <submittedName>
        <fullName evidence="3">Uncharacterized protein</fullName>
    </submittedName>
</protein>
<comment type="caution">
    <text evidence="3">The sequence shown here is derived from an EMBL/GenBank/DDBJ whole genome shotgun (WGS) entry which is preliminary data.</text>
</comment>
<dbReference type="EMBL" id="JBHSPA010000008">
    <property type="protein sequence ID" value="MFC5823329.1"/>
    <property type="molecule type" value="Genomic_DNA"/>
</dbReference>
<accession>A0ABW1CCB6</accession>
<dbReference type="RefSeq" id="WP_379512867.1">
    <property type="nucleotide sequence ID" value="NZ_JBHSPA010000008.1"/>
</dbReference>
<feature type="chain" id="PRO_5045378305" evidence="2">
    <location>
        <begin position="27"/>
        <end position="156"/>
    </location>
</feature>
<feature type="compositionally biased region" description="Basic and acidic residues" evidence="1">
    <location>
        <begin position="97"/>
        <end position="111"/>
    </location>
</feature>
<keyword evidence="4" id="KW-1185">Reference proteome</keyword>
<evidence type="ECO:0000256" key="2">
    <source>
        <dbReference type="SAM" id="SignalP"/>
    </source>
</evidence>
<organism evidence="3 4">
    <name type="scientific">Nonomuraea insulae</name>
    <dbReference type="NCBI Taxonomy" id="1616787"/>
    <lineage>
        <taxon>Bacteria</taxon>
        <taxon>Bacillati</taxon>
        <taxon>Actinomycetota</taxon>
        <taxon>Actinomycetes</taxon>
        <taxon>Streptosporangiales</taxon>
        <taxon>Streptosporangiaceae</taxon>
        <taxon>Nonomuraea</taxon>
    </lineage>
</organism>
<feature type="region of interest" description="Disordered" evidence="1">
    <location>
        <begin position="58"/>
        <end position="111"/>
    </location>
</feature>